<evidence type="ECO:0000256" key="3">
    <source>
        <dbReference type="ARBA" id="ARBA00022833"/>
    </source>
</evidence>
<dbReference type="InterPro" id="IPR049548">
    <property type="entry name" value="Sina-like_RING"/>
</dbReference>
<keyword evidence="1" id="KW-0479">Metal-binding</keyword>
<reference evidence="6 7" key="1">
    <citation type="journal article" date="2024" name="bioRxiv">
        <title>A reference genome for Trichogramma kaykai: A tiny desert-dwelling parasitoid wasp with competing sex-ratio distorters.</title>
        <authorList>
            <person name="Culotta J."/>
            <person name="Lindsey A.R."/>
        </authorList>
    </citation>
    <scope>NUCLEOTIDE SEQUENCE [LARGE SCALE GENOMIC DNA]</scope>
    <source>
        <strain evidence="6 7">KSX58</strain>
    </source>
</reference>
<evidence type="ECO:0000256" key="2">
    <source>
        <dbReference type="ARBA" id="ARBA00022771"/>
    </source>
</evidence>
<organism evidence="6 7">
    <name type="scientific">Trichogramma kaykai</name>
    <dbReference type="NCBI Taxonomy" id="54128"/>
    <lineage>
        <taxon>Eukaryota</taxon>
        <taxon>Metazoa</taxon>
        <taxon>Ecdysozoa</taxon>
        <taxon>Arthropoda</taxon>
        <taxon>Hexapoda</taxon>
        <taxon>Insecta</taxon>
        <taxon>Pterygota</taxon>
        <taxon>Neoptera</taxon>
        <taxon>Endopterygota</taxon>
        <taxon>Hymenoptera</taxon>
        <taxon>Apocrita</taxon>
        <taxon>Proctotrupomorpha</taxon>
        <taxon>Chalcidoidea</taxon>
        <taxon>Trichogrammatidae</taxon>
        <taxon>Trichogramma</taxon>
    </lineage>
</organism>
<keyword evidence="7" id="KW-1185">Reference proteome</keyword>
<gene>
    <name evidence="6" type="ORF">TKK_000815</name>
</gene>
<evidence type="ECO:0000256" key="1">
    <source>
        <dbReference type="ARBA" id="ARBA00022723"/>
    </source>
</evidence>
<keyword evidence="3" id="KW-0862">Zinc</keyword>
<dbReference type="InterPro" id="IPR001841">
    <property type="entry name" value="Znf_RING"/>
</dbReference>
<evidence type="ECO:0000259" key="5">
    <source>
        <dbReference type="PROSITE" id="PS50089"/>
    </source>
</evidence>
<evidence type="ECO:0000313" key="6">
    <source>
        <dbReference type="EMBL" id="KAL3406660.1"/>
    </source>
</evidence>
<dbReference type="Gene3D" id="3.30.40.10">
    <property type="entry name" value="Zinc/RING finger domain, C3HC4 (zinc finger)"/>
    <property type="match status" value="1"/>
</dbReference>
<proteinExistence type="predicted"/>
<name>A0ABD2XN86_9HYME</name>
<dbReference type="PROSITE" id="PS50089">
    <property type="entry name" value="ZF_RING_2"/>
    <property type="match status" value="1"/>
</dbReference>
<dbReference type="Pfam" id="PF21362">
    <property type="entry name" value="Sina_RING"/>
    <property type="match status" value="1"/>
</dbReference>
<comment type="caution">
    <text evidence="6">The sequence shown here is derived from an EMBL/GenBank/DDBJ whole genome shotgun (WGS) entry which is preliminary data.</text>
</comment>
<keyword evidence="2 4" id="KW-0863">Zinc-finger</keyword>
<protein>
    <recommendedName>
        <fullName evidence="5">RING-type domain-containing protein</fullName>
    </recommendedName>
</protein>
<dbReference type="Proteomes" id="UP001627154">
    <property type="component" value="Unassembled WGS sequence"/>
</dbReference>
<dbReference type="EMBL" id="JBJJXI010000018">
    <property type="protein sequence ID" value="KAL3406660.1"/>
    <property type="molecule type" value="Genomic_DNA"/>
</dbReference>
<evidence type="ECO:0000313" key="7">
    <source>
        <dbReference type="Proteomes" id="UP001627154"/>
    </source>
</evidence>
<dbReference type="SUPFAM" id="SSF57850">
    <property type="entry name" value="RING/U-box"/>
    <property type="match status" value="1"/>
</dbReference>
<feature type="domain" description="RING-type" evidence="5">
    <location>
        <begin position="43"/>
        <end position="77"/>
    </location>
</feature>
<sequence length="194" mass="22011">MSTTTTRTLSSHGRDDLDSIKTSKELVGKCLQLAQEAEKVTECPLCLEPVRENVQCRTGHIICKDCRQKVDQCPSCRSPYVGTKCFLVDEVTQKLDSVKISLKDLDRSLNESNAADRVLEYRKLIKSLLGELANFLGKTSKCLERLDDFVHRRSWLQQQPVQLDDDLFPALIEQLNGIRILMTGTLDELETLKK</sequence>
<dbReference type="InterPro" id="IPR013083">
    <property type="entry name" value="Znf_RING/FYVE/PHD"/>
</dbReference>
<dbReference type="GO" id="GO:0008270">
    <property type="term" value="F:zinc ion binding"/>
    <property type="evidence" value="ECO:0007669"/>
    <property type="project" value="UniProtKB-KW"/>
</dbReference>
<accession>A0ABD2XN86</accession>
<dbReference type="AlphaFoldDB" id="A0ABD2XN86"/>
<evidence type="ECO:0000256" key="4">
    <source>
        <dbReference type="PROSITE-ProRule" id="PRU00175"/>
    </source>
</evidence>